<name>A0ABQ5GI21_9ASTR</name>
<sequence>MEGDFPRLHLNDIEDMLLLVVQNKLFNLNSDVIVDLAGALCMFTRCIVIQKRVEDLQLGIKSYQKKLNISKPRTPDENLSQRAPYNTLSDPQGVIYEDKLNRKRLMRLDERHKFSDGTLQSVRDTLHDMATNLRMSCWKEGCSRAWKSLLVEGNMGKTLDCFSG</sequence>
<dbReference type="Proteomes" id="UP001151760">
    <property type="component" value="Unassembled WGS sequence"/>
</dbReference>
<proteinExistence type="predicted"/>
<reference evidence="1" key="1">
    <citation type="journal article" date="2022" name="Int. J. Mol. Sci.">
        <title>Draft Genome of Tanacetum Coccineum: Genomic Comparison of Closely Related Tanacetum-Family Plants.</title>
        <authorList>
            <person name="Yamashiro T."/>
            <person name="Shiraishi A."/>
            <person name="Nakayama K."/>
            <person name="Satake H."/>
        </authorList>
    </citation>
    <scope>NUCLEOTIDE SEQUENCE</scope>
</reference>
<gene>
    <name evidence="1" type="ORF">Tco_1042101</name>
</gene>
<protein>
    <submittedName>
        <fullName evidence="1">Uncharacterized protein</fullName>
    </submittedName>
</protein>
<organism evidence="1 2">
    <name type="scientific">Tanacetum coccineum</name>
    <dbReference type="NCBI Taxonomy" id="301880"/>
    <lineage>
        <taxon>Eukaryota</taxon>
        <taxon>Viridiplantae</taxon>
        <taxon>Streptophyta</taxon>
        <taxon>Embryophyta</taxon>
        <taxon>Tracheophyta</taxon>
        <taxon>Spermatophyta</taxon>
        <taxon>Magnoliopsida</taxon>
        <taxon>eudicotyledons</taxon>
        <taxon>Gunneridae</taxon>
        <taxon>Pentapetalae</taxon>
        <taxon>asterids</taxon>
        <taxon>campanulids</taxon>
        <taxon>Asterales</taxon>
        <taxon>Asteraceae</taxon>
        <taxon>Asteroideae</taxon>
        <taxon>Anthemideae</taxon>
        <taxon>Anthemidinae</taxon>
        <taxon>Tanacetum</taxon>
    </lineage>
</organism>
<reference evidence="1" key="2">
    <citation type="submission" date="2022-01" db="EMBL/GenBank/DDBJ databases">
        <authorList>
            <person name="Yamashiro T."/>
            <person name="Shiraishi A."/>
            <person name="Satake H."/>
            <person name="Nakayama K."/>
        </authorList>
    </citation>
    <scope>NUCLEOTIDE SEQUENCE</scope>
</reference>
<keyword evidence="2" id="KW-1185">Reference proteome</keyword>
<evidence type="ECO:0000313" key="2">
    <source>
        <dbReference type="Proteomes" id="UP001151760"/>
    </source>
</evidence>
<evidence type="ECO:0000313" key="1">
    <source>
        <dbReference type="EMBL" id="GJT75376.1"/>
    </source>
</evidence>
<accession>A0ABQ5GI21</accession>
<dbReference type="EMBL" id="BQNB010018524">
    <property type="protein sequence ID" value="GJT75376.1"/>
    <property type="molecule type" value="Genomic_DNA"/>
</dbReference>
<comment type="caution">
    <text evidence="1">The sequence shown here is derived from an EMBL/GenBank/DDBJ whole genome shotgun (WGS) entry which is preliminary data.</text>
</comment>